<protein>
    <submittedName>
        <fullName evidence="8">Undecaprenyl-phosphate glucose phosphotransferase</fullName>
        <ecNumber evidence="8">2.7.8.31</ecNumber>
    </submittedName>
</protein>
<dbReference type="PANTHER" id="PTHR30576">
    <property type="entry name" value="COLANIC BIOSYNTHESIS UDP-GLUCOSE LIPID CARRIER TRANSFERASE"/>
    <property type="match status" value="1"/>
</dbReference>
<evidence type="ECO:0000256" key="1">
    <source>
        <dbReference type="ARBA" id="ARBA00004141"/>
    </source>
</evidence>
<dbReference type="Pfam" id="PF13727">
    <property type="entry name" value="CoA_binding_3"/>
    <property type="match status" value="1"/>
</dbReference>
<evidence type="ECO:0000256" key="6">
    <source>
        <dbReference type="ARBA" id="ARBA00023136"/>
    </source>
</evidence>
<dbReference type="AlphaFoldDB" id="A0A6I4HYM5"/>
<proteinExistence type="inferred from homology"/>
<reference evidence="8 9" key="1">
    <citation type="submission" date="2020-12" db="EMBL/GenBank/DDBJ databases">
        <title>HMF7856_wgs.fasta genome submission.</title>
        <authorList>
            <person name="Kang H."/>
            <person name="Kim H."/>
            <person name="Joh K."/>
        </authorList>
    </citation>
    <scope>NUCLEOTIDE SEQUENCE [LARGE SCALE GENOMIC DNA]</scope>
    <source>
        <strain evidence="8 9">HMF7856</strain>
    </source>
</reference>
<keyword evidence="6" id="KW-0472">Membrane</keyword>
<evidence type="ECO:0000313" key="9">
    <source>
        <dbReference type="Proteomes" id="UP000429232"/>
    </source>
</evidence>
<evidence type="ECO:0000256" key="2">
    <source>
        <dbReference type="ARBA" id="ARBA00006464"/>
    </source>
</evidence>
<dbReference type="RefSeq" id="WP_157524177.1">
    <property type="nucleotide sequence ID" value="NZ_CP066775.1"/>
</dbReference>
<dbReference type="EMBL" id="CP066775">
    <property type="protein sequence ID" value="QQL51449.1"/>
    <property type="molecule type" value="Genomic_DNA"/>
</dbReference>
<name>A0A6I4HYM5_9SPHI</name>
<comment type="similarity">
    <text evidence="2">Belongs to the bacterial sugar transferase family.</text>
</comment>
<dbReference type="PANTHER" id="PTHR30576:SF0">
    <property type="entry name" value="UNDECAPRENYL-PHOSPHATE N-ACETYLGALACTOSAMINYL 1-PHOSPHATE TRANSFERASE-RELATED"/>
    <property type="match status" value="1"/>
</dbReference>
<keyword evidence="9" id="KW-1185">Reference proteome</keyword>
<dbReference type="InterPro" id="IPR003362">
    <property type="entry name" value="Bact_transf"/>
</dbReference>
<dbReference type="Proteomes" id="UP000429232">
    <property type="component" value="Chromosome"/>
</dbReference>
<gene>
    <name evidence="8" type="ORF">GO620_008405</name>
</gene>
<dbReference type="NCBIfam" id="TIGR03025">
    <property type="entry name" value="EPS_sugtrans"/>
    <property type="match status" value="1"/>
</dbReference>
<dbReference type="InterPro" id="IPR036291">
    <property type="entry name" value="NAD(P)-bd_dom_sf"/>
</dbReference>
<accession>A0A6I4HYM5</accession>
<evidence type="ECO:0000313" key="8">
    <source>
        <dbReference type="EMBL" id="QQL51449.1"/>
    </source>
</evidence>
<feature type="domain" description="Bacterial sugar transferase" evidence="7">
    <location>
        <begin position="275"/>
        <end position="459"/>
    </location>
</feature>
<evidence type="ECO:0000256" key="4">
    <source>
        <dbReference type="ARBA" id="ARBA00022692"/>
    </source>
</evidence>
<dbReference type="GO" id="GO:0016020">
    <property type="term" value="C:membrane"/>
    <property type="evidence" value="ECO:0007669"/>
    <property type="project" value="UniProtKB-SubCell"/>
</dbReference>
<evidence type="ECO:0000256" key="3">
    <source>
        <dbReference type="ARBA" id="ARBA00022679"/>
    </source>
</evidence>
<dbReference type="InterPro" id="IPR017475">
    <property type="entry name" value="EPS_sugar_tfrase"/>
</dbReference>
<comment type="subcellular location">
    <subcellularLocation>
        <location evidence="1">Membrane</location>
        <topology evidence="1">Multi-pass membrane protein</topology>
    </subcellularLocation>
</comment>
<dbReference type="Pfam" id="PF02397">
    <property type="entry name" value="Bac_transf"/>
    <property type="match status" value="1"/>
</dbReference>
<keyword evidence="4" id="KW-0812">Transmembrane</keyword>
<keyword evidence="3 8" id="KW-0808">Transferase</keyword>
<evidence type="ECO:0000259" key="7">
    <source>
        <dbReference type="Pfam" id="PF02397"/>
    </source>
</evidence>
<sequence length="466" mass="53627">MIHRYATFIKAANLVVDYIVLNLSLLLAYVTVSLLPVSTIRSEHYLPLILFANLIWFLSANISGLYSGVLNKDAIITYRNVFRTYLLFVALISVTVFITGTKSYTVTRQYLIYALGIFAVLLGLWKLIFLGIRKGDRHVLISKRNVAIVGARRVGNDLYEYMKENPDIGYNMLGFFDDKPEYLISSDLLLGTTDTCLNYINEKKVQELFCTLPNSEADTIDLLMREADKHMIRFKLVPEYYNYNNRTTIVQSFGSIPVISLRPEPLENTLNRVIKRIFDVAFSLFMLVFVASWLIPLMGIIIKLQSKGPVFFTQARSGLDNKQFMCVKLRSMRISDDAHTKQATRNDSRLTPIGAFMRKTNIDELPQFFNVLVGDMSVVGPRPHMLRHTEQYAKEIEKYMVRHLVKPGVTGWAQVRGYRGETKDPATMEKRIEHDVWYLENWSFLLDMKIIFLTVWVTLVGDDNAF</sequence>
<dbReference type="Gene3D" id="3.40.50.720">
    <property type="entry name" value="NAD(P)-binding Rossmann-like Domain"/>
    <property type="match status" value="1"/>
</dbReference>
<dbReference type="InterPro" id="IPR017473">
    <property type="entry name" value="Undecaprenyl-P_gluc_Ptfrase"/>
</dbReference>
<evidence type="ECO:0000256" key="5">
    <source>
        <dbReference type="ARBA" id="ARBA00022989"/>
    </source>
</evidence>
<dbReference type="GO" id="GO:0089702">
    <property type="term" value="F:undecaprenyl-phosphate glucose phosphotransferase activity"/>
    <property type="evidence" value="ECO:0007669"/>
    <property type="project" value="UniProtKB-EC"/>
</dbReference>
<dbReference type="SUPFAM" id="SSF51735">
    <property type="entry name" value="NAD(P)-binding Rossmann-fold domains"/>
    <property type="match status" value="1"/>
</dbReference>
<organism evidence="8 9">
    <name type="scientific">Mucilaginibacter ginkgonis</name>
    <dbReference type="NCBI Taxonomy" id="2682091"/>
    <lineage>
        <taxon>Bacteria</taxon>
        <taxon>Pseudomonadati</taxon>
        <taxon>Bacteroidota</taxon>
        <taxon>Sphingobacteriia</taxon>
        <taxon>Sphingobacteriales</taxon>
        <taxon>Sphingobacteriaceae</taxon>
        <taxon>Mucilaginibacter</taxon>
    </lineage>
</organism>
<dbReference type="NCBIfam" id="TIGR03023">
    <property type="entry name" value="WcaJ_sugtrans"/>
    <property type="match status" value="1"/>
</dbReference>
<keyword evidence="5" id="KW-1133">Transmembrane helix</keyword>
<dbReference type="KEGG" id="mgik:GO620_008405"/>
<dbReference type="EC" id="2.7.8.31" evidence="8"/>